<dbReference type="PANTHER" id="PTHR33393">
    <property type="entry name" value="POLYGLUTAMINE SYNTHESIS ACCESSORY PROTEIN RV0574C-RELATED"/>
    <property type="match status" value="1"/>
</dbReference>
<feature type="chain" id="PRO_5038092699" description="Capsule synthesis protein CapA domain-containing protein" evidence="2">
    <location>
        <begin position="25"/>
        <end position="298"/>
    </location>
</feature>
<dbReference type="InterPro" id="IPR029052">
    <property type="entry name" value="Metallo-depent_PP-like"/>
</dbReference>
<accession>A0A913XQ79</accession>
<dbReference type="KEGG" id="epa:110246014"/>
<evidence type="ECO:0000259" key="3">
    <source>
        <dbReference type="SMART" id="SM00854"/>
    </source>
</evidence>
<dbReference type="GeneID" id="110246014"/>
<evidence type="ECO:0000256" key="1">
    <source>
        <dbReference type="ARBA" id="ARBA00005662"/>
    </source>
</evidence>
<dbReference type="OrthoDB" id="5947431at2759"/>
<dbReference type="CDD" id="cd07381">
    <property type="entry name" value="MPP_CapA"/>
    <property type="match status" value="1"/>
</dbReference>
<protein>
    <recommendedName>
        <fullName evidence="3">Capsule synthesis protein CapA domain-containing protein</fullName>
    </recommendedName>
</protein>
<dbReference type="RefSeq" id="XP_020907961.1">
    <property type="nucleotide sequence ID" value="XM_021052302.1"/>
</dbReference>
<evidence type="ECO:0000313" key="5">
    <source>
        <dbReference type="Proteomes" id="UP000887567"/>
    </source>
</evidence>
<dbReference type="AlphaFoldDB" id="A0A913XQ79"/>
<feature type="signal peptide" evidence="2">
    <location>
        <begin position="1"/>
        <end position="24"/>
    </location>
</feature>
<sequence>MLEHLCFLLTILVSLVQQLMYASAQETNTVILDFVGDISFDGPVLYQDKHGYCSYNKTFEKVARYLCQSDLAIGNLEAPFIREDMENEEQITFHPRLRAYSNSSQSLRYAGFDIMGLNNNHLNDFKDKPVNYTIRVLKEVGIKAFGYTFGKLEEKRPQEPLIVNVKGITIGFLGYCDVFFVDENQLGRFFYTCVSRRGNLTAGPAVYSDETVTKDVKNLKEKADVLVVAMHWGKEGQSYPNEIQLRHLLFLRDLGVHLVIGSHPHVLQGHYVHKSFFTAFSLGNFVFGPSGYDLQMLC</sequence>
<dbReference type="PANTHER" id="PTHR33393:SF11">
    <property type="entry name" value="POLYGLUTAMINE SYNTHESIS ACCESSORY PROTEIN RV0574C-RELATED"/>
    <property type="match status" value="1"/>
</dbReference>
<reference evidence="4" key="1">
    <citation type="submission" date="2022-11" db="UniProtKB">
        <authorList>
            <consortium name="EnsemblMetazoa"/>
        </authorList>
    </citation>
    <scope>IDENTIFICATION</scope>
</reference>
<dbReference type="EnsemblMetazoa" id="XM_021052302.1">
    <property type="protein sequence ID" value="XP_020907961.1"/>
    <property type="gene ID" value="LOC110246014"/>
</dbReference>
<feature type="domain" description="Capsule synthesis protein CapA" evidence="3">
    <location>
        <begin position="31"/>
        <end position="289"/>
    </location>
</feature>
<dbReference type="SUPFAM" id="SSF56300">
    <property type="entry name" value="Metallo-dependent phosphatases"/>
    <property type="match status" value="1"/>
</dbReference>
<evidence type="ECO:0000256" key="2">
    <source>
        <dbReference type="SAM" id="SignalP"/>
    </source>
</evidence>
<dbReference type="Proteomes" id="UP000887567">
    <property type="component" value="Unplaced"/>
</dbReference>
<organism evidence="4 5">
    <name type="scientific">Exaiptasia diaphana</name>
    <name type="common">Tropical sea anemone</name>
    <name type="synonym">Aiptasia pulchella</name>
    <dbReference type="NCBI Taxonomy" id="2652724"/>
    <lineage>
        <taxon>Eukaryota</taxon>
        <taxon>Metazoa</taxon>
        <taxon>Cnidaria</taxon>
        <taxon>Anthozoa</taxon>
        <taxon>Hexacorallia</taxon>
        <taxon>Actiniaria</taxon>
        <taxon>Aiptasiidae</taxon>
        <taxon>Exaiptasia</taxon>
    </lineage>
</organism>
<keyword evidence="2" id="KW-0732">Signal</keyword>
<comment type="similarity">
    <text evidence="1">Belongs to the CapA family.</text>
</comment>
<dbReference type="Pfam" id="PF09587">
    <property type="entry name" value="PGA_cap"/>
    <property type="match status" value="1"/>
</dbReference>
<evidence type="ECO:0000313" key="4">
    <source>
        <dbReference type="EnsemblMetazoa" id="XP_020907961.1"/>
    </source>
</evidence>
<dbReference type="InterPro" id="IPR052169">
    <property type="entry name" value="CW_Biosynth-Accessory"/>
</dbReference>
<dbReference type="SMART" id="SM00854">
    <property type="entry name" value="PGA_cap"/>
    <property type="match status" value="1"/>
</dbReference>
<name>A0A913XQ79_EXADI</name>
<dbReference type="InterPro" id="IPR019079">
    <property type="entry name" value="Capsule_synth_CapA"/>
</dbReference>
<keyword evidence="5" id="KW-1185">Reference proteome</keyword>
<dbReference type="OMA" id="YCANVEG"/>
<dbReference type="Gene3D" id="3.60.21.10">
    <property type="match status" value="1"/>
</dbReference>
<proteinExistence type="inferred from homology"/>